<protein>
    <recommendedName>
        <fullName evidence="1">AB hydrolase-1 domain-containing protein</fullName>
    </recommendedName>
</protein>
<dbReference type="InterPro" id="IPR050266">
    <property type="entry name" value="AB_hydrolase_sf"/>
</dbReference>
<gene>
    <name evidence="2" type="ORF">PENARI_c021G08452</name>
</gene>
<dbReference type="GO" id="GO:0072330">
    <property type="term" value="P:monocarboxylic acid biosynthetic process"/>
    <property type="evidence" value="ECO:0007669"/>
    <property type="project" value="UniProtKB-ARBA"/>
</dbReference>
<comment type="caution">
    <text evidence="2">The sequence shown here is derived from an EMBL/GenBank/DDBJ whole genome shotgun (WGS) entry which is preliminary data.</text>
</comment>
<dbReference type="STRING" id="1835702.A0A1F5L8B7"/>
<dbReference type="InterPro" id="IPR029058">
    <property type="entry name" value="AB_hydrolase_fold"/>
</dbReference>
<dbReference type="SUPFAM" id="SSF53474">
    <property type="entry name" value="alpha/beta-Hydrolases"/>
    <property type="match status" value="1"/>
</dbReference>
<dbReference type="Gene3D" id="3.40.50.1820">
    <property type="entry name" value="alpha/beta hydrolase"/>
    <property type="match status" value="1"/>
</dbReference>
<dbReference type="OrthoDB" id="2851338at2759"/>
<proteinExistence type="predicted"/>
<evidence type="ECO:0000313" key="2">
    <source>
        <dbReference type="EMBL" id="OGE49478.1"/>
    </source>
</evidence>
<dbReference type="GO" id="GO:0017000">
    <property type="term" value="P:antibiotic biosynthetic process"/>
    <property type="evidence" value="ECO:0007669"/>
    <property type="project" value="UniProtKB-ARBA"/>
</dbReference>
<dbReference type="GeneID" id="34579969"/>
<sequence length="346" mass="38465">MAHSRRRHGNIRQSGRLVSSLDPFLIVKVTRQNFCHYNLSRLLALLFSWTQHASIAMSSTRESFTLPNGRQMAYSLSAGGSSDRVVLLSNSLVEDLTSWDRVVPVVENQGFRILRYDHPGHGRSGAPIEPELTSMTFETLADDVYYLLKHIKINKLHAWVGVSMGGIKAVYFTARHPGIVNKIVVADAIAASPAVAGIPDNFAARVSAVKQSGSISEDLSNTRKRWFGEDWMAKYPEETARMEKSMATTTIQGLEACCAALRSPSFDLRPLYPKVGHGCEEALIVAGEKDADLPAKMQEMRQAIEESLWNRGKKVPVRMEIIKDAGHVPYIDGFEDFCEIITKFLA</sequence>
<dbReference type="Proteomes" id="UP000177622">
    <property type="component" value="Unassembled WGS sequence"/>
</dbReference>
<dbReference type="InterPro" id="IPR000073">
    <property type="entry name" value="AB_hydrolase_1"/>
</dbReference>
<dbReference type="Pfam" id="PF00561">
    <property type="entry name" value="Abhydrolase_1"/>
    <property type="match status" value="1"/>
</dbReference>
<dbReference type="AlphaFoldDB" id="A0A1F5L8B7"/>
<dbReference type="PANTHER" id="PTHR43798:SF33">
    <property type="entry name" value="HYDROLASE, PUTATIVE (AFU_ORTHOLOGUE AFUA_2G14860)-RELATED"/>
    <property type="match status" value="1"/>
</dbReference>
<dbReference type="EMBL" id="LXJU01000021">
    <property type="protein sequence ID" value="OGE49478.1"/>
    <property type="molecule type" value="Genomic_DNA"/>
</dbReference>
<feature type="domain" description="AB hydrolase-1" evidence="1">
    <location>
        <begin position="85"/>
        <end position="333"/>
    </location>
</feature>
<keyword evidence="3" id="KW-1185">Reference proteome</keyword>
<dbReference type="PANTHER" id="PTHR43798">
    <property type="entry name" value="MONOACYLGLYCEROL LIPASE"/>
    <property type="match status" value="1"/>
</dbReference>
<evidence type="ECO:0000313" key="3">
    <source>
        <dbReference type="Proteomes" id="UP000177622"/>
    </source>
</evidence>
<reference evidence="2 3" key="1">
    <citation type="journal article" date="2016" name="Sci. Rep.">
        <title>Penicillium arizonense, a new, genome sequenced fungal species, reveals a high chemical diversity in secreted metabolites.</title>
        <authorList>
            <person name="Grijseels S."/>
            <person name="Nielsen J.C."/>
            <person name="Randelovic M."/>
            <person name="Nielsen J."/>
            <person name="Nielsen K.F."/>
            <person name="Workman M."/>
            <person name="Frisvad J.C."/>
        </authorList>
    </citation>
    <scope>NUCLEOTIDE SEQUENCE [LARGE SCALE GENOMIC DNA]</scope>
    <source>
        <strain evidence="2 3">CBS 141311</strain>
    </source>
</reference>
<name>A0A1F5L8B7_PENAI</name>
<dbReference type="GO" id="GO:0016020">
    <property type="term" value="C:membrane"/>
    <property type="evidence" value="ECO:0007669"/>
    <property type="project" value="TreeGrafter"/>
</dbReference>
<accession>A0A1F5L8B7</accession>
<evidence type="ECO:0000259" key="1">
    <source>
        <dbReference type="Pfam" id="PF00561"/>
    </source>
</evidence>
<dbReference type="PRINTS" id="PR00111">
    <property type="entry name" value="ABHYDROLASE"/>
</dbReference>
<organism evidence="2 3">
    <name type="scientific">Penicillium arizonense</name>
    <dbReference type="NCBI Taxonomy" id="1835702"/>
    <lineage>
        <taxon>Eukaryota</taxon>
        <taxon>Fungi</taxon>
        <taxon>Dikarya</taxon>
        <taxon>Ascomycota</taxon>
        <taxon>Pezizomycotina</taxon>
        <taxon>Eurotiomycetes</taxon>
        <taxon>Eurotiomycetidae</taxon>
        <taxon>Eurotiales</taxon>
        <taxon>Aspergillaceae</taxon>
        <taxon>Penicillium</taxon>
    </lineage>
</organism>
<dbReference type="RefSeq" id="XP_022484929.1">
    <property type="nucleotide sequence ID" value="XM_022635235.1"/>
</dbReference>